<dbReference type="AlphaFoldDB" id="A0A0M8MH10"/>
<evidence type="ECO:0000259" key="2">
    <source>
        <dbReference type="Pfam" id="PF13548"/>
    </source>
</evidence>
<reference evidence="3" key="1">
    <citation type="submission" date="2015-04" db="EMBL/GenBank/DDBJ databases">
        <title>Complete genome sequence of Microbacterium chocolatum SIT 101, a bacterium enantioselectively hydrolyzing mesomeric diesters.</title>
        <authorList>
            <person name="Li X."/>
            <person name="Xu Y."/>
        </authorList>
    </citation>
    <scope>NUCLEOTIDE SEQUENCE [LARGE SCALE GENOMIC DNA]</scope>
    <source>
        <strain evidence="3">SIT 101</strain>
    </source>
</reference>
<accession>A0A0M8MH10</accession>
<feature type="transmembrane region" description="Helical" evidence="1">
    <location>
        <begin position="6"/>
        <end position="28"/>
    </location>
</feature>
<evidence type="ECO:0000313" key="4">
    <source>
        <dbReference type="Proteomes" id="UP000037737"/>
    </source>
</evidence>
<proteinExistence type="predicted"/>
<feature type="transmembrane region" description="Helical" evidence="1">
    <location>
        <begin position="157"/>
        <end position="185"/>
    </location>
</feature>
<name>A0A0M8MH10_9MICO</name>
<dbReference type="EMBL" id="LAVO01000005">
    <property type="protein sequence ID" value="KOS11318.1"/>
    <property type="molecule type" value="Genomic_DNA"/>
</dbReference>
<comment type="caution">
    <text evidence="3">The sequence shown here is derived from an EMBL/GenBank/DDBJ whole genome shotgun (WGS) entry which is preliminary data.</text>
</comment>
<feature type="transmembrane region" description="Helical" evidence="1">
    <location>
        <begin position="40"/>
        <end position="63"/>
    </location>
</feature>
<feature type="transmembrane region" description="Helical" evidence="1">
    <location>
        <begin position="111"/>
        <end position="128"/>
    </location>
</feature>
<keyword evidence="1" id="KW-1133">Transmembrane helix</keyword>
<sequence length="209" mass="21350">MLEFMVGSSLAAAAGLNAWMPLLVLGLADRFLPAVQLPAAWSWLSSDVALWIVGLLLLLEIVADKIPAVDSINDVVQTLIRPAAGGVVFGAGSGAESLAVDDPASLVADGGWIPVVLGIAIALGVHALKALSRPVANAATAGIAAPLVSSVEDASALTLSVLALLAPFIGFVLLVAGLVAAVWGVRRARRRQRRRAAMSDGRPSHTAST</sequence>
<evidence type="ECO:0000256" key="1">
    <source>
        <dbReference type="SAM" id="Phobius"/>
    </source>
</evidence>
<evidence type="ECO:0000313" key="3">
    <source>
        <dbReference type="EMBL" id="KOS11318.1"/>
    </source>
</evidence>
<gene>
    <name evidence="3" type="ORF">XI38_05520</name>
</gene>
<dbReference type="InterPro" id="IPR025196">
    <property type="entry name" value="DUF4126"/>
</dbReference>
<dbReference type="KEGG" id="mcw:A8L33_09420"/>
<dbReference type="Pfam" id="PF13548">
    <property type="entry name" value="DUF4126"/>
    <property type="match status" value="1"/>
</dbReference>
<keyword evidence="4" id="KW-1185">Reference proteome</keyword>
<organism evidence="3 4">
    <name type="scientific">Microbacterium aurantiacum</name>
    <dbReference type="NCBI Taxonomy" id="162393"/>
    <lineage>
        <taxon>Bacteria</taxon>
        <taxon>Bacillati</taxon>
        <taxon>Actinomycetota</taxon>
        <taxon>Actinomycetes</taxon>
        <taxon>Micrococcales</taxon>
        <taxon>Microbacteriaceae</taxon>
        <taxon>Microbacterium</taxon>
    </lineage>
</organism>
<keyword evidence="1" id="KW-0812">Transmembrane</keyword>
<protein>
    <submittedName>
        <fullName evidence="3">Membrane protein</fullName>
    </submittedName>
</protein>
<feature type="domain" description="DUF4126" evidence="2">
    <location>
        <begin position="5"/>
        <end position="187"/>
    </location>
</feature>
<keyword evidence="1" id="KW-0472">Membrane</keyword>
<dbReference type="OrthoDB" id="161516at2"/>
<dbReference type="Proteomes" id="UP000037737">
    <property type="component" value="Unassembled WGS sequence"/>
</dbReference>